<evidence type="ECO:0000256" key="4">
    <source>
        <dbReference type="ARBA" id="ARBA00023212"/>
    </source>
</evidence>
<reference evidence="5 6" key="1">
    <citation type="submission" date="2021-06" db="EMBL/GenBank/DDBJ databases">
        <title>Caerostris darwini draft genome.</title>
        <authorList>
            <person name="Kono N."/>
            <person name="Arakawa K."/>
        </authorList>
    </citation>
    <scope>NUCLEOTIDE SEQUENCE [LARGE SCALE GENOMIC DNA]</scope>
</reference>
<evidence type="ECO:0000313" key="5">
    <source>
        <dbReference type="EMBL" id="GIY22839.1"/>
    </source>
</evidence>
<proteinExistence type="predicted"/>
<dbReference type="AlphaFoldDB" id="A0AAV4RQ76"/>
<dbReference type="PANTHER" id="PTHR23170:SF3">
    <property type="entry name" value="LEUCINE-RICH REPEAT-CONTAINING PROTEIN 45"/>
    <property type="match status" value="1"/>
</dbReference>
<comment type="subcellular location">
    <subcellularLocation>
        <location evidence="1">Cytoplasm</location>
        <location evidence="1">Cytoskeleton</location>
        <location evidence="1">Microtubule organizing center</location>
        <location evidence="1">Centrosome</location>
    </subcellularLocation>
</comment>
<accession>A0AAV4RQ76</accession>
<keyword evidence="4" id="KW-0206">Cytoskeleton</keyword>
<keyword evidence="6" id="KW-1185">Reference proteome</keyword>
<organism evidence="5 6">
    <name type="scientific">Caerostris darwini</name>
    <dbReference type="NCBI Taxonomy" id="1538125"/>
    <lineage>
        <taxon>Eukaryota</taxon>
        <taxon>Metazoa</taxon>
        <taxon>Ecdysozoa</taxon>
        <taxon>Arthropoda</taxon>
        <taxon>Chelicerata</taxon>
        <taxon>Arachnida</taxon>
        <taxon>Araneae</taxon>
        <taxon>Araneomorphae</taxon>
        <taxon>Entelegynae</taxon>
        <taxon>Araneoidea</taxon>
        <taxon>Araneidae</taxon>
        <taxon>Caerostris</taxon>
    </lineage>
</organism>
<dbReference type="InterPro" id="IPR052116">
    <property type="entry name" value="Centro_Cilium_Assembly"/>
</dbReference>
<evidence type="ECO:0000256" key="3">
    <source>
        <dbReference type="ARBA" id="ARBA00023054"/>
    </source>
</evidence>
<dbReference type="PANTHER" id="PTHR23170">
    <property type="entry name" value="NY-REN-58 ANTIGEN"/>
    <property type="match status" value="1"/>
</dbReference>
<comment type="caution">
    <text evidence="5">The sequence shown here is derived from an EMBL/GenBank/DDBJ whole genome shotgun (WGS) entry which is preliminary data.</text>
</comment>
<sequence length="125" mass="14203">MESFKFLYIEVCEKFSITPCEKLLSRIEDSGNSNSLNLLGAQLTNETCKAFGQALAKDVHIKELDCSNCMFSDESLENIFLGLEKNKFLLSLNLKGNNIRSFGTQVLGKFLRHNNHLQKTDLRIK</sequence>
<keyword evidence="3" id="KW-0175">Coiled coil</keyword>
<dbReference type="Gene3D" id="3.80.10.10">
    <property type="entry name" value="Ribonuclease Inhibitor"/>
    <property type="match status" value="1"/>
</dbReference>
<evidence type="ECO:0000256" key="1">
    <source>
        <dbReference type="ARBA" id="ARBA00004300"/>
    </source>
</evidence>
<dbReference type="GO" id="GO:0005813">
    <property type="term" value="C:centrosome"/>
    <property type="evidence" value="ECO:0007669"/>
    <property type="project" value="UniProtKB-SubCell"/>
</dbReference>
<name>A0AAV4RQ76_9ARAC</name>
<dbReference type="InterPro" id="IPR032675">
    <property type="entry name" value="LRR_dom_sf"/>
</dbReference>
<evidence type="ECO:0000313" key="6">
    <source>
        <dbReference type="Proteomes" id="UP001054837"/>
    </source>
</evidence>
<dbReference type="EMBL" id="BPLQ01006486">
    <property type="protein sequence ID" value="GIY22839.1"/>
    <property type="molecule type" value="Genomic_DNA"/>
</dbReference>
<gene>
    <name evidence="5" type="primary">Lrrc45_1</name>
    <name evidence="5" type="ORF">CDAR_621161</name>
</gene>
<dbReference type="Proteomes" id="UP001054837">
    <property type="component" value="Unassembled WGS sequence"/>
</dbReference>
<evidence type="ECO:0000256" key="2">
    <source>
        <dbReference type="ARBA" id="ARBA00022490"/>
    </source>
</evidence>
<protein>
    <submittedName>
        <fullName evidence="5">Leucine-rich repeat-containing protein 45</fullName>
    </submittedName>
</protein>
<dbReference type="SUPFAM" id="SSF52047">
    <property type="entry name" value="RNI-like"/>
    <property type="match status" value="1"/>
</dbReference>
<keyword evidence="2" id="KW-0963">Cytoplasm</keyword>